<evidence type="ECO:0000256" key="13">
    <source>
        <dbReference type="ARBA" id="ARBA00023136"/>
    </source>
</evidence>
<dbReference type="SUPFAM" id="SSF57850">
    <property type="entry name" value="RING/U-box"/>
    <property type="match status" value="1"/>
</dbReference>
<keyword evidence="11" id="KW-0862">Zinc</keyword>
<dbReference type="SMART" id="SM00184">
    <property type="entry name" value="RING"/>
    <property type="match status" value="1"/>
</dbReference>
<dbReference type="PROSITE" id="PS50835">
    <property type="entry name" value="IG_LIKE"/>
    <property type="match status" value="1"/>
</dbReference>
<dbReference type="Gene3D" id="3.30.40.10">
    <property type="entry name" value="Zinc/RING finger domain, C3HC4 (zinc finger)"/>
    <property type="match status" value="1"/>
</dbReference>
<evidence type="ECO:0000256" key="4">
    <source>
        <dbReference type="ARBA" id="ARBA00012483"/>
    </source>
</evidence>
<organism evidence="20">
    <name type="scientific">Hordeum vulgare subsp. vulgare</name>
    <name type="common">Domesticated barley</name>
    <dbReference type="NCBI Taxonomy" id="112509"/>
    <lineage>
        <taxon>Eukaryota</taxon>
        <taxon>Viridiplantae</taxon>
        <taxon>Streptophyta</taxon>
        <taxon>Embryophyta</taxon>
        <taxon>Tracheophyta</taxon>
        <taxon>Spermatophyta</taxon>
        <taxon>Magnoliopsida</taxon>
        <taxon>Liliopsida</taxon>
        <taxon>Poales</taxon>
        <taxon>Poaceae</taxon>
        <taxon>BOP clade</taxon>
        <taxon>Pooideae</taxon>
        <taxon>Triticodae</taxon>
        <taxon>Triticeae</taxon>
        <taxon>Hordeinae</taxon>
        <taxon>Hordeum</taxon>
    </lineage>
</organism>
<keyword evidence="12 17" id="KW-1133">Transmembrane helix</keyword>
<feature type="compositionally biased region" description="Gly residues" evidence="16">
    <location>
        <begin position="121"/>
        <end position="132"/>
    </location>
</feature>
<evidence type="ECO:0000256" key="8">
    <source>
        <dbReference type="ARBA" id="ARBA00022729"/>
    </source>
</evidence>
<dbReference type="EC" id="2.3.2.27" evidence="4"/>
<dbReference type="InterPro" id="IPR001841">
    <property type="entry name" value="Znf_RING"/>
</dbReference>
<evidence type="ECO:0000259" key="19">
    <source>
        <dbReference type="PROSITE" id="PS50835"/>
    </source>
</evidence>
<evidence type="ECO:0000256" key="2">
    <source>
        <dbReference type="ARBA" id="ARBA00004167"/>
    </source>
</evidence>
<dbReference type="InterPro" id="IPR013083">
    <property type="entry name" value="Znf_RING/FYVE/PHD"/>
</dbReference>
<proteinExistence type="evidence at transcript level"/>
<evidence type="ECO:0000256" key="7">
    <source>
        <dbReference type="ARBA" id="ARBA00022723"/>
    </source>
</evidence>
<keyword evidence="6 17" id="KW-0812">Transmembrane</keyword>
<evidence type="ECO:0000259" key="18">
    <source>
        <dbReference type="PROSITE" id="PS50089"/>
    </source>
</evidence>
<keyword evidence="5" id="KW-0808">Transferase</keyword>
<protein>
    <recommendedName>
        <fullName evidence="4">RING-type E3 ubiquitin transferase</fullName>
        <ecNumber evidence="4">2.3.2.27</ecNumber>
    </recommendedName>
</protein>
<sequence length="451" mass="47543">SPPLLLPLLRVYKSITLRSVVAAVERHHCLSPRSAQLLPFASRARVVVAVAMEPSRRLLLSDYDGAIMSPLPSPSTSSAAPFKPGVAVVVGILTSVFSITFLLLLYAKHCKRSAAESSGPYGSGGGSGGGAAGERRNSGVERAVVESLPVFRFGALRGQKAGLECAVCLGRFESTEALRLLPKCRHGFHVECVDTWLDAHSTCPLCRSRVDPEDVLLLPEPPKPSTTGPPEPPEQKAAAAAAVATVKDKEKDAALAPTPAHFPAWRRIAGRHSTGSVRAPGRVGPTSRRSADLEVGGGDGGAATVGCFDSAKVRKDRVLMVEPAAAVAEPDPVAFDRRFGHRILVSTACGCDDETAPAAKQRWSDLRPADLMFVRSEMLVTETGRYSCSAAVNSGNRGRTEISGRCLSEIAGVSRLPPIRAGAEPRAGSARRWPGSSWWARGSPGVNGPST</sequence>
<keyword evidence="9 15" id="KW-0863">Zinc-finger</keyword>
<evidence type="ECO:0000256" key="9">
    <source>
        <dbReference type="ARBA" id="ARBA00022771"/>
    </source>
</evidence>
<keyword evidence="8" id="KW-0732">Signal</keyword>
<evidence type="ECO:0000256" key="14">
    <source>
        <dbReference type="ARBA" id="ARBA00024209"/>
    </source>
</evidence>
<evidence type="ECO:0000256" key="17">
    <source>
        <dbReference type="SAM" id="Phobius"/>
    </source>
</evidence>
<comment type="subcellular location">
    <subcellularLocation>
        <location evidence="2">Membrane</location>
        <topology evidence="2">Single-pass membrane protein</topology>
    </subcellularLocation>
</comment>
<dbReference type="InterPro" id="IPR007110">
    <property type="entry name" value="Ig-like_dom"/>
</dbReference>
<keyword evidence="10" id="KW-0833">Ubl conjugation pathway</keyword>
<feature type="non-terminal residue" evidence="20">
    <location>
        <position position="1"/>
    </location>
</feature>
<evidence type="ECO:0000256" key="15">
    <source>
        <dbReference type="PROSITE-ProRule" id="PRU00175"/>
    </source>
</evidence>
<dbReference type="PANTHER" id="PTHR46539">
    <property type="entry name" value="E3 UBIQUITIN-PROTEIN LIGASE ATL42"/>
    <property type="match status" value="1"/>
</dbReference>
<dbReference type="GO" id="GO:0016020">
    <property type="term" value="C:membrane"/>
    <property type="evidence" value="ECO:0007669"/>
    <property type="project" value="UniProtKB-SubCell"/>
</dbReference>
<dbReference type="PROSITE" id="PS50089">
    <property type="entry name" value="ZF_RING_2"/>
    <property type="match status" value="1"/>
</dbReference>
<dbReference type="PANTHER" id="PTHR46539:SF2">
    <property type="entry name" value="RING-H2 FINGER PROTEIN ATL43"/>
    <property type="match status" value="1"/>
</dbReference>
<dbReference type="FunFam" id="3.30.40.10:FF:000285">
    <property type="entry name" value="RING-H2 finger protein ATL43"/>
    <property type="match status" value="1"/>
</dbReference>
<keyword evidence="7" id="KW-0479">Metal-binding</keyword>
<comment type="similarity">
    <text evidence="14">Belongs to the RING-type zinc finger family. ATL subfamily.</text>
</comment>
<comment type="pathway">
    <text evidence="3">Protein modification; protein ubiquitination.</text>
</comment>
<evidence type="ECO:0000256" key="6">
    <source>
        <dbReference type="ARBA" id="ARBA00022692"/>
    </source>
</evidence>
<feature type="region of interest" description="Disordered" evidence="16">
    <location>
        <begin position="420"/>
        <end position="451"/>
    </location>
</feature>
<name>F2DPR7_HORVV</name>
<dbReference type="CDD" id="cd16461">
    <property type="entry name" value="RING-H2_EL5-like"/>
    <property type="match status" value="1"/>
</dbReference>
<evidence type="ECO:0000256" key="3">
    <source>
        <dbReference type="ARBA" id="ARBA00004906"/>
    </source>
</evidence>
<dbReference type="EMBL" id="AK365885">
    <property type="protein sequence ID" value="BAJ97088.1"/>
    <property type="molecule type" value="mRNA"/>
</dbReference>
<feature type="transmembrane region" description="Helical" evidence="17">
    <location>
        <begin position="85"/>
        <end position="107"/>
    </location>
</feature>
<evidence type="ECO:0000256" key="12">
    <source>
        <dbReference type="ARBA" id="ARBA00022989"/>
    </source>
</evidence>
<accession>F2DPR7</accession>
<feature type="domain" description="Ig-like" evidence="19">
    <location>
        <begin position="323"/>
        <end position="403"/>
    </location>
</feature>
<dbReference type="GO" id="GO:0008270">
    <property type="term" value="F:zinc ion binding"/>
    <property type="evidence" value="ECO:0007669"/>
    <property type="project" value="UniProtKB-KW"/>
</dbReference>
<evidence type="ECO:0000256" key="11">
    <source>
        <dbReference type="ARBA" id="ARBA00022833"/>
    </source>
</evidence>
<evidence type="ECO:0000256" key="16">
    <source>
        <dbReference type="SAM" id="MobiDB-lite"/>
    </source>
</evidence>
<comment type="catalytic activity">
    <reaction evidence="1">
        <text>S-ubiquitinyl-[E2 ubiquitin-conjugating enzyme]-L-cysteine + [acceptor protein]-L-lysine = [E2 ubiquitin-conjugating enzyme]-L-cysteine + N(6)-ubiquitinyl-[acceptor protein]-L-lysine.</text>
        <dbReference type="EC" id="2.3.2.27"/>
    </reaction>
</comment>
<dbReference type="GO" id="GO:0061630">
    <property type="term" value="F:ubiquitin protein ligase activity"/>
    <property type="evidence" value="ECO:0007669"/>
    <property type="project" value="UniProtKB-EC"/>
</dbReference>
<evidence type="ECO:0000256" key="10">
    <source>
        <dbReference type="ARBA" id="ARBA00022786"/>
    </source>
</evidence>
<dbReference type="AlphaFoldDB" id="F2DPR7"/>
<feature type="region of interest" description="Disordered" evidence="16">
    <location>
        <begin position="274"/>
        <end position="296"/>
    </location>
</feature>
<feature type="domain" description="RING-type" evidence="18">
    <location>
        <begin position="165"/>
        <end position="207"/>
    </location>
</feature>
<feature type="region of interest" description="Disordered" evidence="16">
    <location>
        <begin position="114"/>
        <end position="135"/>
    </location>
</feature>
<reference evidence="20" key="1">
    <citation type="journal article" date="2011" name="Plant Physiol.">
        <title>Comprehensive sequence analysis of 24,783 barley full-length cDNAs derived from 12 clone libraries.</title>
        <authorList>
            <person name="Matsumoto T."/>
            <person name="Tanaka T."/>
            <person name="Sakai H."/>
            <person name="Amano N."/>
            <person name="Kanamori H."/>
            <person name="Kurita K."/>
            <person name="Kikuta A."/>
            <person name="Kamiya K."/>
            <person name="Yamamoto M."/>
            <person name="Ikawa H."/>
            <person name="Fujii N."/>
            <person name="Hori K."/>
            <person name="Itoh T."/>
            <person name="Sato K."/>
        </authorList>
    </citation>
    <scope>NUCLEOTIDE SEQUENCE</scope>
    <source>
        <tissue evidence="20">Shoot and root</tissue>
    </source>
</reference>
<evidence type="ECO:0000313" key="20">
    <source>
        <dbReference type="EMBL" id="BAJ97088.1"/>
    </source>
</evidence>
<evidence type="ECO:0000256" key="1">
    <source>
        <dbReference type="ARBA" id="ARBA00000900"/>
    </source>
</evidence>
<evidence type="ECO:0000256" key="5">
    <source>
        <dbReference type="ARBA" id="ARBA00022679"/>
    </source>
</evidence>
<keyword evidence="13 17" id="KW-0472">Membrane</keyword>
<dbReference type="Pfam" id="PF13639">
    <property type="entry name" value="zf-RING_2"/>
    <property type="match status" value="1"/>
</dbReference>